<evidence type="ECO:0000313" key="2">
    <source>
        <dbReference type="Proteomes" id="UP001597307"/>
    </source>
</evidence>
<gene>
    <name evidence="1" type="ORF">ACFSFX_15570</name>
</gene>
<name>A0ABW4QBC7_9MICC</name>
<protein>
    <recommendedName>
        <fullName evidence="3">DUF222 domain-containing protein</fullName>
    </recommendedName>
</protein>
<keyword evidence="2" id="KW-1185">Reference proteome</keyword>
<dbReference type="EMBL" id="JBHUGA010000061">
    <property type="protein sequence ID" value="MFD1848010.1"/>
    <property type="molecule type" value="Genomic_DNA"/>
</dbReference>
<comment type="caution">
    <text evidence="1">The sequence shown here is derived from an EMBL/GenBank/DDBJ whole genome shotgun (WGS) entry which is preliminary data.</text>
</comment>
<organism evidence="1 2">
    <name type="scientific">Arthrobacter flavus</name>
    <dbReference type="NCBI Taxonomy" id="95172"/>
    <lineage>
        <taxon>Bacteria</taxon>
        <taxon>Bacillati</taxon>
        <taxon>Actinomycetota</taxon>
        <taxon>Actinomycetes</taxon>
        <taxon>Micrococcales</taxon>
        <taxon>Micrococcaceae</taxon>
        <taxon>Arthrobacter</taxon>
    </lineage>
</organism>
<sequence length="182" mass="19983">MPDLLLEEDWAHRAATIRHLDFQLSGGEGLGGPAAGRALEATRRLPRNLTPGDYRRLGKDKTLRVYENPAAIALCIFDESKALCRKLEEGGKDTRPDLLTCVDSCSNIARTDDHIASITHQMDKLRAEAKLAPLPMAQSMLAQADRNERIVASFGASRILLSDAREQPSTVAHEELQGKPSE</sequence>
<accession>A0ABW4QBC7</accession>
<proteinExistence type="predicted"/>
<reference evidence="2" key="1">
    <citation type="journal article" date="2019" name="Int. J. Syst. Evol. Microbiol.">
        <title>The Global Catalogue of Microorganisms (GCM) 10K type strain sequencing project: providing services to taxonomists for standard genome sequencing and annotation.</title>
        <authorList>
            <consortium name="The Broad Institute Genomics Platform"/>
            <consortium name="The Broad Institute Genome Sequencing Center for Infectious Disease"/>
            <person name="Wu L."/>
            <person name="Ma J."/>
        </authorList>
    </citation>
    <scope>NUCLEOTIDE SEQUENCE [LARGE SCALE GENOMIC DNA]</scope>
    <source>
        <strain evidence="2">JCM 11496</strain>
    </source>
</reference>
<dbReference type="Proteomes" id="UP001597307">
    <property type="component" value="Unassembled WGS sequence"/>
</dbReference>
<evidence type="ECO:0000313" key="1">
    <source>
        <dbReference type="EMBL" id="MFD1848010.1"/>
    </source>
</evidence>
<evidence type="ECO:0008006" key="3">
    <source>
        <dbReference type="Google" id="ProtNLM"/>
    </source>
</evidence>